<protein>
    <submittedName>
        <fullName evidence="3">Aldehyde dehydrogenase family protein</fullName>
    </submittedName>
</protein>
<dbReference type="Proteomes" id="UP001178322">
    <property type="component" value="Chromosome"/>
</dbReference>
<dbReference type="InterPro" id="IPR016162">
    <property type="entry name" value="Ald_DH_N"/>
</dbReference>
<keyword evidence="1" id="KW-0560">Oxidoreductase</keyword>
<dbReference type="CDD" id="cd07122">
    <property type="entry name" value="ALDH_F20_ACDH"/>
    <property type="match status" value="1"/>
</dbReference>
<accession>A0AAX3X1Y1</accession>
<gene>
    <name evidence="3" type="ORF">QNH24_10510</name>
</gene>
<proteinExistence type="predicted"/>
<evidence type="ECO:0000313" key="3">
    <source>
        <dbReference type="EMBL" id="WHY53639.1"/>
    </source>
</evidence>
<dbReference type="GO" id="GO:0016620">
    <property type="term" value="F:oxidoreductase activity, acting on the aldehyde or oxo group of donors, NAD or NADP as acceptor"/>
    <property type="evidence" value="ECO:0007669"/>
    <property type="project" value="InterPro"/>
</dbReference>
<dbReference type="EMBL" id="CP126101">
    <property type="protein sequence ID" value="WHY53639.1"/>
    <property type="molecule type" value="Genomic_DNA"/>
</dbReference>
<evidence type="ECO:0000259" key="2">
    <source>
        <dbReference type="Pfam" id="PF00171"/>
    </source>
</evidence>
<feature type="domain" description="Aldehyde dehydrogenase" evidence="2">
    <location>
        <begin position="11"/>
        <end position="276"/>
    </location>
</feature>
<organism evidence="3 4">
    <name type="scientific">Lysinibacillus pakistanensis</name>
    <dbReference type="NCBI Taxonomy" id="759811"/>
    <lineage>
        <taxon>Bacteria</taxon>
        <taxon>Bacillati</taxon>
        <taxon>Bacillota</taxon>
        <taxon>Bacilli</taxon>
        <taxon>Bacillales</taxon>
        <taxon>Bacillaceae</taxon>
        <taxon>Lysinibacillus</taxon>
    </lineage>
</organism>
<dbReference type="InterPro" id="IPR016161">
    <property type="entry name" value="Ald_DH/histidinol_DH"/>
</dbReference>
<dbReference type="InterPro" id="IPR015590">
    <property type="entry name" value="Aldehyde_DH_dom"/>
</dbReference>
<dbReference type="SUPFAM" id="SSF53720">
    <property type="entry name" value="ALDH-like"/>
    <property type="match status" value="1"/>
</dbReference>
<dbReference type="RefSeq" id="WP_283872058.1">
    <property type="nucleotide sequence ID" value="NZ_CP126101.1"/>
</dbReference>
<dbReference type="AlphaFoldDB" id="A0AAX3X1Y1"/>
<evidence type="ECO:0000256" key="1">
    <source>
        <dbReference type="ARBA" id="ARBA00023002"/>
    </source>
</evidence>
<dbReference type="Gene3D" id="3.40.605.10">
    <property type="entry name" value="Aldehyde Dehydrogenase, Chain A, domain 1"/>
    <property type="match status" value="1"/>
</dbReference>
<sequence>MIKDQDLLSIQEARDAVITASSAQKKFSSFSQEQVNRIIEAIALAAFEQAENLAILAVTETQMGVIEHKKIKNELASKGVYESIRNEKTIGIIQEDSVAKQVEIAYPYGVIAAVSPVTNPTATAIYKTLIALKAQNAIVFSPHPTAVNCTIEALKICQQAAVRAGAPEGLIQWIAHPTLKGTEALMQHKDVQLILATGGSGLVKAAYSSGKPAYGVGPGNVPAYIDRTANIARAVQQIMDSKSFDNSTICATEQAIVVHQDVKDQVMIALANNGAVLLKGADKEKLAKVISPIPRTLNSKIVGKPATVIAKMANINVPSSTRVLVAEEHLIGKEYPFSMEKLSPILGIYTANSHEDAVSICQQLLDVGGRGHSLAIHAQDERFVKEFAAQMPVSRILVNTLASVGAAGGTTSLMPSFTLGCGAYGGNITSDNISARHLINKKRVAYGIKELSIPKPQHPKNIQDTSPSFQVNEEAQLNAAMIQKIVEEIVTKLSV</sequence>
<dbReference type="PANTHER" id="PTHR11699">
    <property type="entry name" value="ALDEHYDE DEHYDROGENASE-RELATED"/>
    <property type="match status" value="1"/>
</dbReference>
<dbReference type="InterPro" id="IPR016163">
    <property type="entry name" value="Ald_DH_C"/>
</dbReference>
<dbReference type="Gene3D" id="3.40.309.10">
    <property type="entry name" value="Aldehyde Dehydrogenase, Chain A, domain 2"/>
    <property type="match status" value="1"/>
</dbReference>
<name>A0AAX3X1Y1_9BACI</name>
<evidence type="ECO:0000313" key="4">
    <source>
        <dbReference type="Proteomes" id="UP001178322"/>
    </source>
</evidence>
<dbReference type="Pfam" id="PF00171">
    <property type="entry name" value="Aldedh"/>
    <property type="match status" value="1"/>
</dbReference>
<reference evidence="3" key="1">
    <citation type="submission" date="2023-05" db="EMBL/GenBank/DDBJ databases">
        <title>Comparative genomics of Bacillaceae isolates and their secondary metabolite potential.</title>
        <authorList>
            <person name="Song L."/>
            <person name="Nielsen L.J."/>
            <person name="Mohite O."/>
            <person name="Xu X."/>
            <person name="Weber T."/>
            <person name="Kovacs A.T."/>
        </authorList>
    </citation>
    <scope>NUCLEOTIDE SEQUENCE</scope>
    <source>
        <strain evidence="3">LY1</strain>
    </source>
</reference>